<proteinExistence type="predicted"/>
<sequence length="199" mass="22907">MYIPKHFQLTDQEEMYKVMEENSFAIIFSMHNGKPFATHLPLLLDREQQCLLGHFARPNPQWRDMEGQEILVTFQGPHCYISPSWYEIQEAVPTWNYVAVHVYGTVEFVEDADLGTLVRKYEKAGSPYRLEDLNESYMDGMKKGIVPFKIQITSMEGKAKLSQNHPAERQELVITQLGQSEGENEKGIAGLMKKNLPIK</sequence>
<dbReference type="Gene3D" id="2.30.110.10">
    <property type="entry name" value="Electron Transport, Fmn-binding Protein, Chain A"/>
    <property type="match status" value="1"/>
</dbReference>
<gene>
    <name evidence="1" type="ORF">NK662_16455</name>
</gene>
<evidence type="ECO:0000313" key="1">
    <source>
        <dbReference type="EMBL" id="MCP8970115.1"/>
    </source>
</evidence>
<dbReference type="Pfam" id="PF04299">
    <property type="entry name" value="FMN_bind_2"/>
    <property type="match status" value="1"/>
</dbReference>
<dbReference type="InterPro" id="IPR007396">
    <property type="entry name" value="TR_PAI2-type"/>
</dbReference>
<dbReference type="InterPro" id="IPR012349">
    <property type="entry name" value="Split_barrel_FMN-bd"/>
</dbReference>
<evidence type="ECO:0000313" key="2">
    <source>
        <dbReference type="Proteomes" id="UP001156102"/>
    </source>
</evidence>
<dbReference type="PIRSF" id="PIRSF010372">
    <property type="entry name" value="PaiB"/>
    <property type="match status" value="1"/>
</dbReference>
<protein>
    <submittedName>
        <fullName evidence="1">FMN-binding negative transcriptional regulator</fullName>
    </submittedName>
</protein>
<dbReference type="PANTHER" id="PTHR35802">
    <property type="entry name" value="PROTEASE SYNTHASE AND SPORULATION PROTEIN PAI 2"/>
    <property type="match status" value="1"/>
</dbReference>
<accession>A0AA41XAW1</accession>
<keyword evidence="2" id="KW-1185">Reference proteome</keyword>
<dbReference type="Proteomes" id="UP001156102">
    <property type="component" value="Unassembled WGS sequence"/>
</dbReference>
<organism evidence="1 2">
    <name type="scientific">Ectobacillus ponti</name>
    <dbReference type="NCBI Taxonomy" id="2961894"/>
    <lineage>
        <taxon>Bacteria</taxon>
        <taxon>Bacillati</taxon>
        <taxon>Bacillota</taxon>
        <taxon>Bacilli</taxon>
        <taxon>Bacillales</taxon>
        <taxon>Bacillaceae</taxon>
        <taxon>Ectobacillus</taxon>
    </lineage>
</organism>
<dbReference type="SUPFAM" id="SSF50475">
    <property type="entry name" value="FMN-binding split barrel"/>
    <property type="match status" value="1"/>
</dbReference>
<name>A0AA41XAW1_9BACI</name>
<dbReference type="EMBL" id="JANCLT010000009">
    <property type="protein sequence ID" value="MCP8970115.1"/>
    <property type="molecule type" value="Genomic_DNA"/>
</dbReference>
<reference evidence="1" key="1">
    <citation type="submission" date="2022-07" db="EMBL/GenBank/DDBJ databases">
        <authorList>
            <person name="Li W.-J."/>
            <person name="Deng Q.-Q."/>
        </authorList>
    </citation>
    <scope>NUCLEOTIDE SEQUENCE</scope>
    <source>
        <strain evidence="1">SYSU M60031</strain>
    </source>
</reference>
<dbReference type="PANTHER" id="PTHR35802:SF1">
    <property type="entry name" value="PROTEASE SYNTHASE AND SPORULATION PROTEIN PAI 2"/>
    <property type="match status" value="1"/>
</dbReference>
<comment type="caution">
    <text evidence="1">The sequence shown here is derived from an EMBL/GenBank/DDBJ whole genome shotgun (WGS) entry which is preliminary data.</text>
</comment>
<dbReference type="AlphaFoldDB" id="A0AA41XAW1"/>
<dbReference type="RefSeq" id="WP_254760032.1">
    <property type="nucleotide sequence ID" value="NZ_JANCLT010000009.1"/>
</dbReference>